<dbReference type="AlphaFoldDB" id="A0A9X2MJN0"/>
<comment type="caution">
    <text evidence="2">The sequence shown here is derived from an EMBL/GenBank/DDBJ whole genome shotgun (WGS) entry which is preliminary data.</text>
</comment>
<dbReference type="Proteomes" id="UP001142078">
    <property type="component" value="Unassembled WGS sequence"/>
</dbReference>
<protein>
    <submittedName>
        <fullName evidence="2">MerR family transcriptional regulator</fullName>
    </submittedName>
</protein>
<evidence type="ECO:0000313" key="2">
    <source>
        <dbReference type="EMBL" id="MCR2044726.1"/>
    </source>
</evidence>
<gene>
    <name evidence="2" type="ORF">NSA23_11475</name>
</gene>
<dbReference type="InterPro" id="IPR022258">
    <property type="entry name" value="Flagellar_operon_YvyF"/>
</dbReference>
<sequence length="140" mass="16540">MDVRNCRRCGNIYIYDNFNICPRCRKKEEEDFQKVKKYIEENPSANISEVSEETEVSARKIIDFLKEGRLEIKNEHNSILFCERCGKSIKTGRFCNKCIGQMDREFKQAIGQRKDPSELGSGDMKERMRIKERYKNGKIE</sequence>
<accession>A0A9X2MJN0</accession>
<dbReference type="NCBIfam" id="TIGR03826">
    <property type="entry name" value="YvyF"/>
    <property type="match status" value="1"/>
</dbReference>
<feature type="region of interest" description="Disordered" evidence="1">
    <location>
        <begin position="110"/>
        <end position="140"/>
    </location>
</feature>
<keyword evidence="3" id="KW-1185">Reference proteome</keyword>
<evidence type="ECO:0000256" key="1">
    <source>
        <dbReference type="SAM" id="MobiDB-lite"/>
    </source>
</evidence>
<evidence type="ECO:0000313" key="3">
    <source>
        <dbReference type="Proteomes" id="UP001142078"/>
    </source>
</evidence>
<name>A0A9X2MJN0_9FIRM</name>
<dbReference type="EMBL" id="JANJZL010000008">
    <property type="protein sequence ID" value="MCR2044726.1"/>
    <property type="molecule type" value="Genomic_DNA"/>
</dbReference>
<proteinExistence type="predicted"/>
<dbReference type="RefSeq" id="WP_257490559.1">
    <property type="nucleotide sequence ID" value="NZ_JANJZL010000008.1"/>
</dbReference>
<reference evidence="2" key="1">
    <citation type="submission" date="2022-07" db="EMBL/GenBank/DDBJ databases">
        <title>Enhanced cultured diversity of the mouse gut microbiota enables custom-made synthetic communities.</title>
        <authorList>
            <person name="Afrizal A."/>
        </authorList>
    </citation>
    <scope>NUCLEOTIDE SEQUENCE</scope>
    <source>
        <strain evidence="2">DSM 29482</strain>
    </source>
</reference>
<organism evidence="2 3">
    <name type="scientific">Anaerosalibacter massiliensis</name>
    <dbReference type="NCBI Taxonomy" id="1347392"/>
    <lineage>
        <taxon>Bacteria</taxon>
        <taxon>Bacillati</taxon>
        <taxon>Bacillota</taxon>
        <taxon>Tissierellia</taxon>
        <taxon>Tissierellales</taxon>
        <taxon>Sporanaerobacteraceae</taxon>
        <taxon>Anaerosalibacter</taxon>
    </lineage>
</organism>